<feature type="compositionally biased region" description="Polar residues" evidence="1">
    <location>
        <begin position="1"/>
        <end position="11"/>
    </location>
</feature>
<feature type="compositionally biased region" description="Acidic residues" evidence="1">
    <location>
        <begin position="13"/>
        <end position="30"/>
    </location>
</feature>
<dbReference type="Proteomes" id="UP000887560">
    <property type="component" value="Unplaced"/>
</dbReference>
<sequence>MLPGPASTTPNIPEDEREALEEANAEEIEDMPGHSHRRIERNVSLDKEPEKTDRMRSVATYRTRFPLQNDQPDFQV</sequence>
<dbReference type="AlphaFoldDB" id="A0A915PEK1"/>
<dbReference type="WBParaSite" id="scf7180000424540.g13404">
    <property type="protein sequence ID" value="scf7180000424540.g13404"/>
    <property type="gene ID" value="scf7180000424540.g13404"/>
</dbReference>
<keyword evidence="2" id="KW-1185">Reference proteome</keyword>
<protein>
    <submittedName>
        <fullName evidence="3">Uncharacterized protein</fullName>
    </submittedName>
</protein>
<evidence type="ECO:0000256" key="1">
    <source>
        <dbReference type="SAM" id="MobiDB-lite"/>
    </source>
</evidence>
<proteinExistence type="predicted"/>
<evidence type="ECO:0000313" key="3">
    <source>
        <dbReference type="WBParaSite" id="scf7180000424540.g13404"/>
    </source>
</evidence>
<reference evidence="3" key="1">
    <citation type="submission" date="2022-11" db="UniProtKB">
        <authorList>
            <consortium name="WormBaseParasite"/>
        </authorList>
    </citation>
    <scope>IDENTIFICATION</scope>
</reference>
<name>A0A915PEK1_9BILA</name>
<accession>A0A915PEK1</accession>
<organism evidence="2 3">
    <name type="scientific">Meloidogyne floridensis</name>
    <dbReference type="NCBI Taxonomy" id="298350"/>
    <lineage>
        <taxon>Eukaryota</taxon>
        <taxon>Metazoa</taxon>
        <taxon>Ecdysozoa</taxon>
        <taxon>Nematoda</taxon>
        <taxon>Chromadorea</taxon>
        <taxon>Rhabditida</taxon>
        <taxon>Tylenchina</taxon>
        <taxon>Tylenchomorpha</taxon>
        <taxon>Tylenchoidea</taxon>
        <taxon>Meloidogynidae</taxon>
        <taxon>Meloidogyninae</taxon>
        <taxon>Meloidogyne</taxon>
    </lineage>
</organism>
<feature type="region of interest" description="Disordered" evidence="1">
    <location>
        <begin position="1"/>
        <end position="57"/>
    </location>
</feature>
<feature type="compositionally biased region" description="Basic and acidic residues" evidence="1">
    <location>
        <begin position="40"/>
        <end position="56"/>
    </location>
</feature>
<evidence type="ECO:0000313" key="2">
    <source>
        <dbReference type="Proteomes" id="UP000887560"/>
    </source>
</evidence>